<dbReference type="Proteomes" id="UP000266934">
    <property type="component" value="Chromosome"/>
</dbReference>
<dbReference type="RefSeq" id="WP_126400471.1">
    <property type="nucleotide sequence ID" value="NZ_AP018907.1"/>
</dbReference>
<dbReference type="Pfam" id="PF09550">
    <property type="entry name" value="Phage_TAC_6"/>
    <property type="match status" value="1"/>
</dbReference>
<proteinExistence type="predicted"/>
<dbReference type="InterPro" id="IPR019056">
    <property type="entry name" value="Phage_TAC_6"/>
</dbReference>
<dbReference type="AlphaFoldDB" id="A0A348G1V4"/>
<name>A0A348G1V4_9HYPH</name>
<evidence type="ECO:0008006" key="3">
    <source>
        <dbReference type="Google" id="ProtNLM"/>
    </source>
</evidence>
<dbReference type="EMBL" id="AP018907">
    <property type="protein sequence ID" value="BBF93537.1"/>
    <property type="molecule type" value="Genomic_DNA"/>
</dbReference>
<accession>A0A348G1V4</accession>
<dbReference type="KEGG" id="blag:BLTE_22220"/>
<dbReference type="OrthoDB" id="7582980at2"/>
<gene>
    <name evidence="1" type="ORF">BLTE_22220</name>
</gene>
<sequence length="61" mass="6898">MPWRRWLSFAFGVLRWPPDAVWAATPCELAHAARALMRDAPPPLDRATLEALMAHHPDGRP</sequence>
<evidence type="ECO:0000313" key="2">
    <source>
        <dbReference type="Proteomes" id="UP000266934"/>
    </source>
</evidence>
<protein>
    <recommendedName>
        <fullName evidence="3">Phage tail assembly chaperone</fullName>
    </recommendedName>
</protein>
<reference evidence="1 2" key="1">
    <citation type="submission" date="2018-08" db="EMBL/GenBank/DDBJ databases">
        <title>Complete genome sequencing of Blastochloris tepida GI.</title>
        <authorList>
            <person name="Tsukatani Y."/>
            <person name="Mori H."/>
        </authorList>
    </citation>
    <scope>NUCLEOTIDE SEQUENCE [LARGE SCALE GENOMIC DNA]</scope>
    <source>
        <strain evidence="1 2">GI</strain>
    </source>
</reference>
<evidence type="ECO:0000313" key="1">
    <source>
        <dbReference type="EMBL" id="BBF93537.1"/>
    </source>
</evidence>
<organism evidence="1 2">
    <name type="scientific">Blastochloris tepida</name>
    <dbReference type="NCBI Taxonomy" id="2233851"/>
    <lineage>
        <taxon>Bacteria</taxon>
        <taxon>Pseudomonadati</taxon>
        <taxon>Pseudomonadota</taxon>
        <taxon>Alphaproteobacteria</taxon>
        <taxon>Hyphomicrobiales</taxon>
        <taxon>Blastochloridaceae</taxon>
        <taxon>Blastochloris</taxon>
    </lineage>
</organism>
<keyword evidence="2" id="KW-1185">Reference proteome</keyword>